<feature type="transmembrane region" description="Helical" evidence="1">
    <location>
        <begin position="72"/>
        <end position="92"/>
    </location>
</feature>
<organism evidence="2 3">
    <name type="scientific">Undibacterium curvum</name>
    <dbReference type="NCBI Taxonomy" id="2762294"/>
    <lineage>
        <taxon>Bacteria</taxon>
        <taxon>Pseudomonadati</taxon>
        <taxon>Pseudomonadota</taxon>
        <taxon>Betaproteobacteria</taxon>
        <taxon>Burkholderiales</taxon>
        <taxon>Oxalobacteraceae</taxon>
        <taxon>Undibacterium</taxon>
    </lineage>
</organism>
<keyword evidence="1" id="KW-0472">Membrane</keyword>
<sequence>MAVLDSIRQLTATFADMLQTRLALASVEVEEELQRFSSMLLWSLAALFCACFATMLAALLLIAVFWETHRVALISVLILFFAVSAAGIAFWVRQQLRQRPRFLSATLGELDKDVQGLQVPASSAKPE</sequence>
<keyword evidence="1" id="KW-1133">Transmembrane helix</keyword>
<protein>
    <submittedName>
        <fullName evidence="2">Phage holin family protein</fullName>
    </submittedName>
</protein>
<proteinExistence type="predicted"/>
<dbReference type="InterPro" id="IPR009937">
    <property type="entry name" value="Phage_holin_3_6"/>
</dbReference>
<evidence type="ECO:0000256" key="1">
    <source>
        <dbReference type="SAM" id="Phobius"/>
    </source>
</evidence>
<keyword evidence="3" id="KW-1185">Reference proteome</keyword>
<feature type="transmembrane region" description="Helical" evidence="1">
    <location>
        <begin position="40"/>
        <end position="66"/>
    </location>
</feature>
<evidence type="ECO:0000313" key="3">
    <source>
        <dbReference type="Proteomes" id="UP000654304"/>
    </source>
</evidence>
<dbReference type="Proteomes" id="UP000654304">
    <property type="component" value="Unassembled WGS sequence"/>
</dbReference>
<dbReference type="Pfam" id="PF07332">
    <property type="entry name" value="Phage_holin_3_6"/>
    <property type="match status" value="1"/>
</dbReference>
<evidence type="ECO:0000313" key="2">
    <source>
        <dbReference type="EMBL" id="MBC3931075.1"/>
    </source>
</evidence>
<name>A0ABR7A2F7_9BURK</name>
<keyword evidence="1" id="KW-0812">Transmembrane</keyword>
<dbReference type="EMBL" id="JACOGD010000002">
    <property type="protein sequence ID" value="MBC3931075.1"/>
    <property type="molecule type" value="Genomic_DNA"/>
</dbReference>
<accession>A0ABR7A2F7</accession>
<reference evidence="2 3" key="1">
    <citation type="submission" date="2020-08" db="EMBL/GenBank/DDBJ databases">
        <title>Novel species isolated from subtropical streams in China.</title>
        <authorList>
            <person name="Lu H."/>
        </authorList>
    </citation>
    <scope>NUCLEOTIDE SEQUENCE [LARGE SCALE GENOMIC DNA]</scope>
    <source>
        <strain evidence="2 3">CY22W</strain>
    </source>
</reference>
<dbReference type="RefSeq" id="WP_186902856.1">
    <property type="nucleotide sequence ID" value="NZ_JACOGD010000002.1"/>
</dbReference>
<comment type="caution">
    <text evidence="2">The sequence shown here is derived from an EMBL/GenBank/DDBJ whole genome shotgun (WGS) entry which is preliminary data.</text>
</comment>
<gene>
    <name evidence="2" type="ORF">H8K43_05265</name>
</gene>